<dbReference type="AlphaFoldDB" id="A0A429GDL1"/>
<name>A0A429GDL1_9CREN</name>
<evidence type="ECO:0000259" key="4">
    <source>
        <dbReference type="PROSITE" id="PS50296"/>
    </source>
</evidence>
<dbReference type="Pfam" id="PF01253">
    <property type="entry name" value="SUI1"/>
    <property type="match status" value="1"/>
</dbReference>
<proteinExistence type="inferred from homology"/>
<evidence type="ECO:0000256" key="3">
    <source>
        <dbReference type="ARBA" id="ARBA00022917"/>
    </source>
</evidence>
<dbReference type="PANTHER" id="PTHR12789">
    <property type="entry name" value="DENSITY-REGULATED PROTEIN HOMOLOG"/>
    <property type="match status" value="1"/>
</dbReference>
<dbReference type="RefSeq" id="WP_125672741.1">
    <property type="nucleotide sequence ID" value="NZ_RCOS01000167.1"/>
</dbReference>
<comment type="similarity">
    <text evidence="1">Belongs to the SUI1 family.</text>
</comment>
<dbReference type="GO" id="GO:0003743">
    <property type="term" value="F:translation initiation factor activity"/>
    <property type="evidence" value="ECO:0007669"/>
    <property type="project" value="InterPro"/>
</dbReference>
<dbReference type="Proteomes" id="UP000277582">
    <property type="component" value="Unassembled WGS sequence"/>
</dbReference>
<dbReference type="InterPro" id="IPR036877">
    <property type="entry name" value="SUI1_dom_sf"/>
</dbReference>
<sequence length="106" mass="12332">MEKDKGRLIDPVTGLPVELLPFEEIEKEELVVKVKMDLRKSKKVTIVEGLSYPEEEMRSLLKEMKRRLSCGGTFKDGVILLQGDHRREVKRILMERGIPEERIEVL</sequence>
<dbReference type="GO" id="GO:0003729">
    <property type="term" value="F:mRNA binding"/>
    <property type="evidence" value="ECO:0007669"/>
    <property type="project" value="TreeGrafter"/>
</dbReference>
<evidence type="ECO:0000313" key="5">
    <source>
        <dbReference type="EMBL" id="RSN71909.1"/>
    </source>
</evidence>
<dbReference type="InterPro" id="IPR001950">
    <property type="entry name" value="SUI1"/>
</dbReference>
<dbReference type="PANTHER" id="PTHR12789:SF0">
    <property type="entry name" value="DENSITY-REGULATED PROTEIN"/>
    <property type="match status" value="1"/>
</dbReference>
<evidence type="ECO:0000256" key="1">
    <source>
        <dbReference type="ARBA" id="ARBA00005422"/>
    </source>
</evidence>
<organism evidence="5 6">
    <name type="scientific">Candidatus Methanodesulfokora washburnensis</name>
    <dbReference type="NCBI Taxonomy" id="2478471"/>
    <lineage>
        <taxon>Archaea</taxon>
        <taxon>Thermoproteota</taxon>
        <taxon>Candidatus Korarchaeia</taxon>
        <taxon>Candidatus Korarchaeia incertae sedis</taxon>
        <taxon>Candidatus Methanodesulfokora</taxon>
    </lineage>
</organism>
<dbReference type="InterPro" id="IPR005872">
    <property type="entry name" value="SUI1_arc_bac"/>
</dbReference>
<keyword evidence="6" id="KW-1185">Reference proteome</keyword>
<dbReference type="GO" id="GO:0006417">
    <property type="term" value="P:regulation of translation"/>
    <property type="evidence" value="ECO:0007669"/>
    <property type="project" value="UniProtKB-KW"/>
</dbReference>
<protein>
    <submittedName>
        <fullName evidence="5">Stress response translation initiation inhibitor YciH</fullName>
    </submittedName>
</protein>
<dbReference type="GO" id="GO:0001731">
    <property type="term" value="P:formation of translation preinitiation complex"/>
    <property type="evidence" value="ECO:0007669"/>
    <property type="project" value="TreeGrafter"/>
</dbReference>
<dbReference type="InterPro" id="IPR050318">
    <property type="entry name" value="DENR/SUI1_TIF"/>
</dbReference>
<evidence type="ECO:0000256" key="2">
    <source>
        <dbReference type="ARBA" id="ARBA00022845"/>
    </source>
</evidence>
<dbReference type="NCBIfam" id="NF002096">
    <property type="entry name" value="PRK00939.1"/>
    <property type="match status" value="1"/>
</dbReference>
<reference evidence="5 6" key="1">
    <citation type="submission" date="2018-10" db="EMBL/GenBank/DDBJ databases">
        <title>Co-occurring genomic capacity for anaerobic methane metabolism and dissimilatory sulfite reduction discovered in the Korarchaeota.</title>
        <authorList>
            <person name="Mckay L.J."/>
            <person name="Dlakic M."/>
            <person name="Fields M.W."/>
            <person name="Delmont T.O."/>
            <person name="Eren A.M."/>
            <person name="Jay Z.J."/>
            <person name="Klingelsmith K.B."/>
            <person name="Rusch D.B."/>
            <person name="Inskeep W.P."/>
        </authorList>
    </citation>
    <scope>NUCLEOTIDE SEQUENCE [LARGE SCALE GENOMIC DNA]</scope>
    <source>
        <strain evidence="5 6">MDKW</strain>
    </source>
</reference>
<dbReference type="GO" id="GO:0002188">
    <property type="term" value="P:translation reinitiation"/>
    <property type="evidence" value="ECO:0007669"/>
    <property type="project" value="TreeGrafter"/>
</dbReference>
<dbReference type="EMBL" id="RCOS01000167">
    <property type="protein sequence ID" value="RSN71909.1"/>
    <property type="molecule type" value="Genomic_DNA"/>
</dbReference>
<accession>A0A429GDL1</accession>
<dbReference type="CDD" id="cd11567">
    <property type="entry name" value="YciH_like"/>
    <property type="match status" value="1"/>
</dbReference>
<keyword evidence="2" id="KW-0810">Translation regulation</keyword>
<feature type="domain" description="SUI1" evidence="4">
    <location>
        <begin position="31"/>
        <end position="97"/>
    </location>
</feature>
<evidence type="ECO:0000313" key="6">
    <source>
        <dbReference type="Proteomes" id="UP000277582"/>
    </source>
</evidence>
<dbReference type="OrthoDB" id="11182at2157"/>
<dbReference type="PROSITE" id="PS50296">
    <property type="entry name" value="SUI1"/>
    <property type="match status" value="1"/>
</dbReference>
<dbReference type="Gene3D" id="3.30.780.10">
    <property type="entry name" value="SUI1-like domain"/>
    <property type="match status" value="1"/>
</dbReference>
<gene>
    <name evidence="5" type="primary">yciH</name>
    <name evidence="5" type="ORF">D6D85_14955</name>
</gene>
<keyword evidence="3" id="KW-0648">Protein biosynthesis</keyword>
<dbReference type="SUPFAM" id="SSF55159">
    <property type="entry name" value="eIF1-like"/>
    <property type="match status" value="1"/>
</dbReference>
<comment type="caution">
    <text evidence="5">The sequence shown here is derived from an EMBL/GenBank/DDBJ whole genome shotgun (WGS) entry which is preliminary data.</text>
</comment>